<feature type="domain" description="GGDEF" evidence="1">
    <location>
        <begin position="403"/>
        <end position="536"/>
    </location>
</feature>
<proteinExistence type="predicted"/>
<dbReference type="RefSeq" id="WP_135267542.1">
    <property type="nucleotide sequence ID" value="NZ_CP038436.1"/>
</dbReference>
<keyword evidence="3" id="KW-1185">Reference proteome</keyword>
<dbReference type="Gene3D" id="1.25.40.10">
    <property type="entry name" value="Tetratricopeptide repeat domain"/>
    <property type="match status" value="2"/>
</dbReference>
<dbReference type="PROSITE" id="PS50887">
    <property type="entry name" value="GGDEF"/>
    <property type="match status" value="1"/>
</dbReference>
<dbReference type="InterPro" id="IPR043128">
    <property type="entry name" value="Rev_trsase/Diguanyl_cyclase"/>
</dbReference>
<dbReference type="NCBIfam" id="TIGR00254">
    <property type="entry name" value="GGDEF"/>
    <property type="match status" value="1"/>
</dbReference>
<dbReference type="FunFam" id="3.30.70.270:FF:000001">
    <property type="entry name" value="Diguanylate cyclase domain protein"/>
    <property type="match status" value="1"/>
</dbReference>
<dbReference type="SUPFAM" id="SSF55073">
    <property type="entry name" value="Nucleotide cyclase"/>
    <property type="match status" value="1"/>
</dbReference>
<dbReference type="CDD" id="cd01949">
    <property type="entry name" value="GGDEF"/>
    <property type="match status" value="1"/>
</dbReference>
<dbReference type="InterPro" id="IPR029787">
    <property type="entry name" value="Nucleotide_cyclase"/>
</dbReference>
<dbReference type="GO" id="GO:0052621">
    <property type="term" value="F:diguanylate cyclase activity"/>
    <property type="evidence" value="ECO:0007669"/>
    <property type="project" value="TreeGrafter"/>
</dbReference>
<evidence type="ECO:0000313" key="2">
    <source>
        <dbReference type="EMBL" id="QBX55551.1"/>
    </source>
</evidence>
<dbReference type="OrthoDB" id="23692at2"/>
<dbReference type="InterPro" id="IPR000160">
    <property type="entry name" value="GGDEF_dom"/>
</dbReference>
<accession>A0A4P7II60</accession>
<dbReference type="Proteomes" id="UP000294853">
    <property type="component" value="Chromosome"/>
</dbReference>
<dbReference type="Gene3D" id="3.30.70.270">
    <property type="match status" value="1"/>
</dbReference>
<dbReference type="InterPro" id="IPR011990">
    <property type="entry name" value="TPR-like_helical_dom_sf"/>
</dbReference>
<gene>
    <name evidence="2" type="ORF">EXE58_08850</name>
</gene>
<dbReference type="PANTHER" id="PTHR45138:SF9">
    <property type="entry name" value="DIGUANYLATE CYCLASE DGCM-RELATED"/>
    <property type="match status" value="1"/>
</dbReference>
<dbReference type="SUPFAM" id="SSF48452">
    <property type="entry name" value="TPR-like"/>
    <property type="match status" value="2"/>
</dbReference>
<organism evidence="2 3">
    <name type="scientific">Nocardioides seonyuensis</name>
    <dbReference type="NCBI Taxonomy" id="2518371"/>
    <lineage>
        <taxon>Bacteria</taxon>
        <taxon>Bacillati</taxon>
        <taxon>Actinomycetota</taxon>
        <taxon>Actinomycetes</taxon>
        <taxon>Propionibacteriales</taxon>
        <taxon>Nocardioidaceae</taxon>
        <taxon>Nocardioides</taxon>
    </lineage>
</organism>
<dbReference type="Pfam" id="PF00990">
    <property type="entry name" value="GGDEF"/>
    <property type="match status" value="1"/>
</dbReference>
<dbReference type="InterPro" id="IPR050469">
    <property type="entry name" value="Diguanylate_Cyclase"/>
</dbReference>
<dbReference type="AlphaFoldDB" id="A0A4P7II60"/>
<dbReference type="PANTHER" id="PTHR45138">
    <property type="entry name" value="REGULATORY COMPONENTS OF SENSORY TRANSDUCTION SYSTEM"/>
    <property type="match status" value="1"/>
</dbReference>
<dbReference type="EMBL" id="CP038436">
    <property type="protein sequence ID" value="QBX55551.1"/>
    <property type="molecule type" value="Genomic_DNA"/>
</dbReference>
<evidence type="ECO:0000313" key="3">
    <source>
        <dbReference type="Proteomes" id="UP000294853"/>
    </source>
</evidence>
<protein>
    <submittedName>
        <fullName evidence="2">Diguanylate cyclase</fullName>
    </submittedName>
</protein>
<sequence>MTERAGPPRGDARDVELADEAERVRAWLADQLDSVELSTAQFPVEAEEQAAELERLAVEIGDEHLQLRSLLVQADVKGRAGQSVASGRVLRSVNRWANAHDDQYLLARSHRLLGSFFGTLGDDVAFLEHAMQSVELLAEGARKALRADHLSSLGIAQGRLGAPEEGRASFAEAERLAAELGDSYRQVLIVNNVAYLEYQCGEPDRALTAVERLIGLAEEHGIELDPHYLDTIARVYLEVGRFAEAEEILSGMLVDGEAGRLGDADGVAEFTLTLAEVQRRRGATDEAEASLREVRELCEQRSLHGVLVRVHQEQAELYAVQGRFEEAFTEHKAFHRLSQQLRSDARLARARTLQTVFDYEQARRASERFEELAYRDPLTNLRNRRYVDTSLPTILESSDCESDVISVAFIDLDHFKRINDTLTHLVGDEVLRQFAALLADAAAEPSYVARMGGEEFLLVLPGADHEKAVRLVEELQERIRSYDWTPVTGDIPVRASMGLATALVRDTEQSDLLAEADRNVYAAKGAGRDRVIASDLSA</sequence>
<dbReference type="SMART" id="SM00267">
    <property type="entry name" value="GGDEF"/>
    <property type="match status" value="1"/>
</dbReference>
<name>A0A4P7II60_9ACTN</name>
<evidence type="ECO:0000259" key="1">
    <source>
        <dbReference type="PROSITE" id="PS50887"/>
    </source>
</evidence>
<reference evidence="2 3" key="1">
    <citation type="submission" date="2019-03" db="EMBL/GenBank/DDBJ databases">
        <title>Three New Species of Nocardioides, Nocardioides euryhalodurans sp. nov., Nocardioides seonyuensis sp. nov. and Nocardioides eburneoflavus sp. nov. Iolated from Soil.</title>
        <authorList>
            <person name="Roh S.G."/>
            <person name="Lee C."/>
            <person name="Kim M.-K."/>
            <person name="Kim S.B."/>
        </authorList>
    </citation>
    <scope>NUCLEOTIDE SEQUENCE [LARGE SCALE GENOMIC DNA]</scope>
    <source>
        <strain evidence="2 3">MMS17-SY207-3</strain>
    </source>
</reference>
<dbReference type="KEGG" id="nsn:EXE58_08850"/>